<proteinExistence type="predicted"/>
<evidence type="ECO:0000313" key="1">
    <source>
        <dbReference type="EMBL" id="MEQ2166108.1"/>
    </source>
</evidence>
<protein>
    <submittedName>
        <fullName evidence="1">Uncharacterized protein</fullName>
    </submittedName>
</protein>
<keyword evidence="2" id="KW-1185">Reference proteome</keyword>
<dbReference type="EMBL" id="JAHRIO010022687">
    <property type="protein sequence ID" value="MEQ2166108.1"/>
    <property type="molecule type" value="Genomic_DNA"/>
</dbReference>
<reference evidence="1 2" key="1">
    <citation type="submission" date="2021-06" db="EMBL/GenBank/DDBJ databases">
        <authorList>
            <person name="Palmer J.M."/>
        </authorList>
    </citation>
    <scope>NUCLEOTIDE SEQUENCE [LARGE SCALE GENOMIC DNA]</scope>
    <source>
        <strain evidence="1 2">GA_2019</strain>
        <tissue evidence="1">Muscle</tissue>
    </source>
</reference>
<organism evidence="1 2">
    <name type="scientific">Goodea atripinnis</name>
    <dbReference type="NCBI Taxonomy" id="208336"/>
    <lineage>
        <taxon>Eukaryota</taxon>
        <taxon>Metazoa</taxon>
        <taxon>Chordata</taxon>
        <taxon>Craniata</taxon>
        <taxon>Vertebrata</taxon>
        <taxon>Euteleostomi</taxon>
        <taxon>Actinopterygii</taxon>
        <taxon>Neopterygii</taxon>
        <taxon>Teleostei</taxon>
        <taxon>Neoteleostei</taxon>
        <taxon>Acanthomorphata</taxon>
        <taxon>Ovalentaria</taxon>
        <taxon>Atherinomorphae</taxon>
        <taxon>Cyprinodontiformes</taxon>
        <taxon>Goodeidae</taxon>
        <taxon>Goodea</taxon>
    </lineage>
</organism>
<dbReference type="Proteomes" id="UP001476798">
    <property type="component" value="Unassembled WGS sequence"/>
</dbReference>
<comment type="caution">
    <text evidence="1">The sequence shown here is derived from an EMBL/GenBank/DDBJ whole genome shotgun (WGS) entry which is preliminary data.</text>
</comment>
<gene>
    <name evidence="1" type="ORF">GOODEAATRI_024285</name>
</gene>
<name>A0ABV0N6A8_9TELE</name>
<evidence type="ECO:0000313" key="2">
    <source>
        <dbReference type="Proteomes" id="UP001476798"/>
    </source>
</evidence>
<accession>A0ABV0N6A8</accession>
<sequence>MLENSLQCSAKLQKTKLRICMPVSMLYFEIYDMTIIKRLNKNTSFERFEGESLSSLNENGSTISILMSRKTSRTIFFEQIVPKWKYLVKRHKTMFRENPKQHFATNTTKQVSSRMAVDQ</sequence>